<gene>
    <name evidence="1" type="ORF">RFI_25214</name>
</gene>
<name>X6MFG0_RETFI</name>
<proteinExistence type="predicted"/>
<evidence type="ECO:0000313" key="2">
    <source>
        <dbReference type="Proteomes" id="UP000023152"/>
    </source>
</evidence>
<protein>
    <submittedName>
        <fullName evidence="1">Uncharacterized protein</fullName>
    </submittedName>
</protein>
<keyword evidence="2" id="KW-1185">Reference proteome</keyword>
<dbReference type="AlphaFoldDB" id="X6MFG0"/>
<dbReference type="Proteomes" id="UP000023152">
    <property type="component" value="Unassembled WGS sequence"/>
</dbReference>
<organism evidence="1 2">
    <name type="scientific">Reticulomyxa filosa</name>
    <dbReference type="NCBI Taxonomy" id="46433"/>
    <lineage>
        <taxon>Eukaryota</taxon>
        <taxon>Sar</taxon>
        <taxon>Rhizaria</taxon>
        <taxon>Retaria</taxon>
        <taxon>Foraminifera</taxon>
        <taxon>Monothalamids</taxon>
        <taxon>Reticulomyxidae</taxon>
        <taxon>Reticulomyxa</taxon>
    </lineage>
</organism>
<dbReference type="EMBL" id="ASPP01021669">
    <property type="protein sequence ID" value="ETO12162.1"/>
    <property type="molecule type" value="Genomic_DNA"/>
</dbReference>
<reference evidence="1 2" key="1">
    <citation type="journal article" date="2013" name="Curr. Biol.">
        <title>The Genome of the Foraminiferan Reticulomyxa filosa.</title>
        <authorList>
            <person name="Glockner G."/>
            <person name="Hulsmann N."/>
            <person name="Schleicher M."/>
            <person name="Noegel A.A."/>
            <person name="Eichinger L."/>
            <person name="Gallinger C."/>
            <person name="Pawlowski J."/>
            <person name="Sierra R."/>
            <person name="Euteneuer U."/>
            <person name="Pillet L."/>
            <person name="Moustafa A."/>
            <person name="Platzer M."/>
            <person name="Groth M."/>
            <person name="Szafranski K."/>
            <person name="Schliwa M."/>
        </authorList>
    </citation>
    <scope>NUCLEOTIDE SEQUENCE [LARGE SCALE GENOMIC DNA]</scope>
</reference>
<evidence type="ECO:0000313" key="1">
    <source>
        <dbReference type="EMBL" id="ETO12162.1"/>
    </source>
</evidence>
<comment type="caution">
    <text evidence="1">The sequence shown here is derived from an EMBL/GenBank/DDBJ whole genome shotgun (WGS) entry which is preliminary data.</text>
</comment>
<sequence>MKILFIVVEDFSVEVFPAKKKLKQKTFCEESLTSFDPRRSIRIEMQKQIESLSIIHGDSGVIFLEHVKKYTECVIKYETLAIFKTFESLERFDVNEEMEITGLNNFILDNIPNGGLNLIHNNILKYLYSEFERQMPECKRLDHSNHRQWFIAFPLFLKLILFETRTGLREMDC</sequence>
<accession>X6MFG0</accession>